<dbReference type="STRING" id="1703770.AMJ39_07625"/>
<protein>
    <recommendedName>
        <fullName evidence="2">FlgD/Vpr Ig-like domain-containing protein</fullName>
    </recommendedName>
</protein>
<organism evidence="3 4">
    <name type="scientific">candidate division TA06 bacterium DG_24</name>
    <dbReference type="NCBI Taxonomy" id="1703770"/>
    <lineage>
        <taxon>Bacteria</taxon>
        <taxon>Bacteria division TA06</taxon>
    </lineage>
</organism>
<dbReference type="PATRIC" id="fig|1703770.3.peg.2025"/>
<accession>A0A0S7WQR8</accession>
<dbReference type="Pfam" id="PF13860">
    <property type="entry name" value="FlgD_ig"/>
    <property type="match status" value="1"/>
</dbReference>
<dbReference type="Proteomes" id="UP000052008">
    <property type="component" value="Unassembled WGS sequence"/>
</dbReference>
<evidence type="ECO:0000313" key="4">
    <source>
        <dbReference type="Proteomes" id="UP000052008"/>
    </source>
</evidence>
<dbReference type="PANTHER" id="PTHR42754">
    <property type="entry name" value="ENDOGLUCANASE"/>
    <property type="match status" value="1"/>
</dbReference>
<dbReference type="EMBL" id="LIZS01000054">
    <property type="protein sequence ID" value="KPJ52526.1"/>
    <property type="molecule type" value="Genomic_DNA"/>
</dbReference>
<proteinExistence type="predicted"/>
<evidence type="ECO:0000259" key="2">
    <source>
        <dbReference type="Pfam" id="PF13860"/>
    </source>
</evidence>
<feature type="signal peptide" evidence="1">
    <location>
        <begin position="1"/>
        <end position="18"/>
    </location>
</feature>
<dbReference type="AlphaFoldDB" id="A0A0S7WQR8"/>
<name>A0A0S7WQR8_UNCT6</name>
<sequence>MRTLMLVLALLVPVTASGQIMFERTYGGPDWDGSFSVAQTSDGGYIVAGRTGSFGAGGNDVYLIKTDGVGDTVWTRTYGGLGWDWGYSVEETGDGGYVVAGWTESFGAGWDDVYLIKTNGAGDTVWTRTYGGAGSDYGYSVQGTSDGGYVIAGETDSFGAGESDVYLIKTDSGGDTVWTRTYGGTGSDCGYWVQGTDDGGYVVAGWTESFGAGWGDIYLIKTDGVGDTVWTRTYGGLDWEWGFSVEETGDGGYIIAGMTDSFGAGDSDVYLIKTDGVGDTVWTRTYGGLDRDWGYSVEETGDGGYIIAGATKSFGAGWEDAYLIKTNSGGDMVWTRTYGGTDTDYGYSMEGTNDGGYVVAGWTESSGAGFGDVYLIKTDANGLVQVTGHDDEEARPRLHYLRQNRPNPFRGATTISYGVADHRHVTLAIYDIRGALVRRLVSGTLSPGPHQVVWDGRDGRGREVGSGVYFCRLEAGAFRDTRRMVLLH</sequence>
<dbReference type="PANTHER" id="PTHR42754:SF1">
    <property type="entry name" value="LIPOPROTEIN"/>
    <property type="match status" value="1"/>
</dbReference>
<gene>
    <name evidence="3" type="ORF">AMJ39_07625</name>
</gene>
<feature type="chain" id="PRO_5006639575" description="FlgD/Vpr Ig-like domain-containing protein" evidence="1">
    <location>
        <begin position="19"/>
        <end position="488"/>
    </location>
</feature>
<evidence type="ECO:0000313" key="3">
    <source>
        <dbReference type="EMBL" id="KPJ52526.1"/>
    </source>
</evidence>
<keyword evidence="1" id="KW-0732">Signal</keyword>
<feature type="domain" description="FlgD/Vpr Ig-like" evidence="2">
    <location>
        <begin position="423"/>
        <end position="474"/>
    </location>
</feature>
<evidence type="ECO:0000256" key="1">
    <source>
        <dbReference type="SAM" id="SignalP"/>
    </source>
</evidence>
<comment type="caution">
    <text evidence="3">The sequence shown here is derived from an EMBL/GenBank/DDBJ whole genome shotgun (WGS) entry which is preliminary data.</text>
</comment>
<reference evidence="3 4" key="1">
    <citation type="journal article" date="2015" name="Microbiome">
        <title>Genomic resolution of linkages in carbon, nitrogen, and sulfur cycling among widespread estuary sediment bacteria.</title>
        <authorList>
            <person name="Baker B.J."/>
            <person name="Lazar C.S."/>
            <person name="Teske A.P."/>
            <person name="Dick G.J."/>
        </authorList>
    </citation>
    <scope>NUCLEOTIDE SEQUENCE [LARGE SCALE GENOMIC DNA]</scope>
    <source>
        <strain evidence="3">DG_24</strain>
    </source>
</reference>
<dbReference type="Gene3D" id="2.60.40.4070">
    <property type="match status" value="1"/>
</dbReference>
<dbReference type="InterPro" id="IPR025965">
    <property type="entry name" value="FlgD/Vpr_Ig-like"/>
</dbReference>